<feature type="compositionally biased region" description="Pro residues" evidence="1">
    <location>
        <begin position="160"/>
        <end position="171"/>
    </location>
</feature>
<feature type="compositionally biased region" description="Low complexity" evidence="1">
    <location>
        <begin position="74"/>
        <end position="98"/>
    </location>
</feature>
<evidence type="ECO:0008006" key="4">
    <source>
        <dbReference type="Google" id="ProtNLM"/>
    </source>
</evidence>
<feature type="compositionally biased region" description="Low complexity" evidence="1">
    <location>
        <begin position="149"/>
        <end position="159"/>
    </location>
</feature>
<name>A0AAF0YFF0_9TREE</name>
<reference evidence="2" key="1">
    <citation type="submission" date="2023-10" db="EMBL/GenBank/DDBJ databases">
        <authorList>
            <person name="Noh H."/>
        </authorList>
    </citation>
    <scope>NUCLEOTIDE SEQUENCE</scope>
    <source>
        <strain evidence="2">DUCC4014</strain>
    </source>
</reference>
<evidence type="ECO:0000313" key="3">
    <source>
        <dbReference type="Proteomes" id="UP000827549"/>
    </source>
</evidence>
<dbReference type="Pfam" id="PF08737">
    <property type="entry name" value="Rgp1"/>
    <property type="match status" value="1"/>
</dbReference>
<evidence type="ECO:0000256" key="1">
    <source>
        <dbReference type="SAM" id="MobiDB-lite"/>
    </source>
</evidence>
<feature type="compositionally biased region" description="Polar residues" evidence="1">
    <location>
        <begin position="116"/>
        <end position="129"/>
    </location>
</feature>
<accession>A0AAF0YFF0</accession>
<feature type="compositionally biased region" description="Low complexity" evidence="1">
    <location>
        <begin position="252"/>
        <end position="264"/>
    </location>
</feature>
<dbReference type="AlphaFoldDB" id="A0AAF0YFF0"/>
<feature type="compositionally biased region" description="Basic and acidic residues" evidence="1">
    <location>
        <begin position="834"/>
        <end position="856"/>
    </location>
</feature>
<dbReference type="RefSeq" id="XP_062631876.1">
    <property type="nucleotide sequence ID" value="XM_062775892.1"/>
</dbReference>
<gene>
    <name evidence="2" type="ORF">LOC62_07G009337</name>
</gene>
<dbReference type="Proteomes" id="UP000827549">
    <property type="component" value="Chromosome 7"/>
</dbReference>
<dbReference type="EMBL" id="CP086720">
    <property type="protein sequence ID" value="WOO85850.1"/>
    <property type="molecule type" value="Genomic_DNA"/>
</dbReference>
<feature type="region of interest" description="Disordered" evidence="1">
    <location>
        <begin position="813"/>
        <end position="877"/>
    </location>
</feature>
<feature type="region of interest" description="Disordered" evidence="1">
    <location>
        <begin position="74"/>
        <end position="132"/>
    </location>
</feature>
<feature type="region of interest" description="Disordered" evidence="1">
    <location>
        <begin position="741"/>
        <end position="760"/>
    </location>
</feature>
<protein>
    <recommendedName>
        <fullName evidence="4">Rgp1-domain-containing protein</fullName>
    </recommendedName>
</protein>
<dbReference type="PANTHER" id="PTHR12507">
    <property type="entry name" value="REDUCED GROWTH PHENOTYPE 1 RGP1, YEAST -RELATED"/>
    <property type="match status" value="1"/>
</dbReference>
<feature type="region of interest" description="Disordered" evidence="1">
    <location>
        <begin position="145"/>
        <end position="348"/>
    </location>
</feature>
<evidence type="ECO:0000313" key="2">
    <source>
        <dbReference type="EMBL" id="WOO85850.1"/>
    </source>
</evidence>
<keyword evidence="3" id="KW-1185">Reference proteome</keyword>
<dbReference type="GeneID" id="87812500"/>
<dbReference type="InterPro" id="IPR014848">
    <property type="entry name" value="Rgp1"/>
</dbReference>
<proteinExistence type="predicted"/>
<feature type="region of interest" description="Disordered" evidence="1">
    <location>
        <begin position="593"/>
        <end position="631"/>
    </location>
</feature>
<organism evidence="2 3">
    <name type="scientific">Vanrija pseudolonga</name>
    <dbReference type="NCBI Taxonomy" id="143232"/>
    <lineage>
        <taxon>Eukaryota</taxon>
        <taxon>Fungi</taxon>
        <taxon>Dikarya</taxon>
        <taxon>Basidiomycota</taxon>
        <taxon>Agaricomycotina</taxon>
        <taxon>Tremellomycetes</taxon>
        <taxon>Trichosporonales</taxon>
        <taxon>Trichosporonaceae</taxon>
        <taxon>Vanrija</taxon>
    </lineage>
</organism>
<sequence length="931" mass="98042">MFSISSPTTVAFDPEDPHLEVIVTPSASAFYAGETFSAVITLRNTRVPIHTAAPNVTDTSEGVSATGLNLLPGAKASSSTSTSVNSPAPSATPTVASPDLSSPGGSIWRGEHTRRSSLNTHTRRSQSLALSKGIISPQEMVWALGGGVETPSRSPEPAASEPPPSPLPPTLPARRSPGIPVSHPHARKISVASTAFMTSPDPDMGRFATPPPTAGITEGDGVTPGSQVSAPPTPQTPTISVDEAVGALAETPGPSRNGSSRVSPSPSPSLPDVAEEPHTTPVRQQLRIVPPPPNGRVPSPTSSVSDAGSESGRRPPSARLSHSRSPTYHNPGELLSPPPQHPSARNRPPVQIGVTSVLWGYTRLIARFAPSTQHIPPDPLLPLRAQLLHQPIGSGSLAPSDASRPGGSRWSFNFGTGTIGQATQPSLTGSLFGLAKGLVMGGTGGSLEEERKRVWNTQELPVLETTRSLIGVDIKLAEGESRDSFKGKAIRFSYDLVVSLNVALPGGRKQRAKEITIPIRVWPHVTLGQPLRAYDVLQPVIQTTETGNVVEERQAASSVPRTVRPEIVHAPPRLKADSLGAYAQRLLRTLEPTADGVPRVPPSPSKAFSPLEPLSPSRGPGLKSPGLPRTPSNSHFLLAPSVSPMGQRRARATSFVAGDDELVEEGQRSGEAVEILSRHSPKASYDIRQEGEVVAVLTLIKTTYRLGETVLGVVTFNNESTRRVLKCSAFLETHEVVPESLLPPSASHAGKARSPELRRVHADSQSGYALHTSRISFTLDIPSDAAPAFGVAAGGEGRPGGVEWRVRLAFLVSSPPSQKGNGHARRPSGNPPRKSAEARRSLSQSPEKRRSEEKRPAPSTSSVSLLPVAPGDGDNQPFVASAGLAPLFAPGGTTNPELWTETRAETVECEVPVQVLAGSTAFVVRPSVHTV</sequence>